<keyword evidence="4" id="KW-1185">Reference proteome</keyword>
<keyword evidence="2" id="KW-0812">Transmembrane</keyword>
<accession>A0A372JMK3</accession>
<evidence type="ECO:0000313" key="3">
    <source>
        <dbReference type="EMBL" id="RFU41237.1"/>
    </source>
</evidence>
<reference evidence="3 4" key="1">
    <citation type="submission" date="2018-08" db="EMBL/GenBank/DDBJ databases">
        <title>Actinomadura jelena sp. nov., a novel Actinomycete isolated from soil in Chad.</title>
        <authorList>
            <person name="Shi L."/>
        </authorList>
    </citation>
    <scope>NUCLEOTIDE SEQUENCE [LARGE SCALE GENOMIC DNA]</scope>
    <source>
        <strain evidence="3 4">NEAU-G17</strain>
    </source>
</reference>
<feature type="transmembrane region" description="Helical" evidence="2">
    <location>
        <begin position="26"/>
        <end position="46"/>
    </location>
</feature>
<name>A0A372JMK3_9ACTN</name>
<sequence length="249" mass="26307">EAHGRPAPADQPPARGRGSRAVSRRITAVAVAGALLLGGAAALRLLEDEPDPKVPPLGAPLVPDGSLADARSGWDADDCGVFGARGFEIRSGKDGPDWCVAPHESSAPHSVADVRVHLAGASGRGPWQAGLLLLATDDRHYAVLLRSDGSARLVKETPDGDTSVLDRVPAHSYEAASEPVRVQAEVRVERGRTTVRAWLDGDYALGADDEDAPFTRGQTALMVDPMDSAPRAGDYVLARFTRFALNRAR</sequence>
<keyword evidence="2" id="KW-0472">Membrane</keyword>
<feature type="non-terminal residue" evidence="3">
    <location>
        <position position="1"/>
    </location>
</feature>
<comment type="caution">
    <text evidence="3">The sequence shown here is derived from an EMBL/GenBank/DDBJ whole genome shotgun (WGS) entry which is preliminary data.</text>
</comment>
<keyword evidence="2" id="KW-1133">Transmembrane helix</keyword>
<gene>
    <name evidence="3" type="ORF">DZF91_12725</name>
</gene>
<evidence type="ECO:0000313" key="4">
    <source>
        <dbReference type="Proteomes" id="UP000261811"/>
    </source>
</evidence>
<evidence type="ECO:0000256" key="1">
    <source>
        <dbReference type="SAM" id="MobiDB-lite"/>
    </source>
</evidence>
<dbReference type="Proteomes" id="UP000261811">
    <property type="component" value="Unassembled WGS sequence"/>
</dbReference>
<proteinExistence type="predicted"/>
<dbReference type="RefSeq" id="WP_199486597.1">
    <property type="nucleotide sequence ID" value="NZ_QURH01000224.1"/>
</dbReference>
<evidence type="ECO:0000256" key="2">
    <source>
        <dbReference type="SAM" id="Phobius"/>
    </source>
</evidence>
<protein>
    <submittedName>
        <fullName evidence="3">Uncharacterized protein</fullName>
    </submittedName>
</protein>
<dbReference type="AlphaFoldDB" id="A0A372JMK3"/>
<dbReference type="EMBL" id="QURH01000224">
    <property type="protein sequence ID" value="RFU41237.1"/>
    <property type="molecule type" value="Genomic_DNA"/>
</dbReference>
<feature type="region of interest" description="Disordered" evidence="1">
    <location>
        <begin position="1"/>
        <end position="22"/>
    </location>
</feature>
<organism evidence="3 4">
    <name type="scientific">Actinomadura logoneensis</name>
    <dbReference type="NCBI Taxonomy" id="2293572"/>
    <lineage>
        <taxon>Bacteria</taxon>
        <taxon>Bacillati</taxon>
        <taxon>Actinomycetota</taxon>
        <taxon>Actinomycetes</taxon>
        <taxon>Streptosporangiales</taxon>
        <taxon>Thermomonosporaceae</taxon>
        <taxon>Actinomadura</taxon>
    </lineage>
</organism>